<evidence type="ECO:0000256" key="4">
    <source>
        <dbReference type="ARBA" id="ARBA00022741"/>
    </source>
</evidence>
<accession>A0ABS7F6N0</accession>
<dbReference type="NCBIfam" id="TIGR01536">
    <property type="entry name" value="asn_synth_AEB"/>
    <property type="match status" value="1"/>
</dbReference>
<evidence type="ECO:0000256" key="7">
    <source>
        <dbReference type="ARBA" id="ARBA00048741"/>
    </source>
</evidence>
<keyword evidence="5" id="KW-0067">ATP-binding</keyword>
<evidence type="ECO:0000259" key="8">
    <source>
        <dbReference type="PROSITE" id="PS51278"/>
    </source>
</evidence>
<dbReference type="CDD" id="cd01991">
    <property type="entry name" value="Asn_synthase_B_C"/>
    <property type="match status" value="1"/>
</dbReference>
<keyword evidence="9" id="KW-0436">Ligase</keyword>
<dbReference type="PIRSF" id="PIRSF001589">
    <property type="entry name" value="Asn_synthetase_glu-h"/>
    <property type="match status" value="1"/>
</dbReference>
<evidence type="ECO:0000256" key="6">
    <source>
        <dbReference type="ARBA" id="ARBA00022962"/>
    </source>
</evidence>
<dbReference type="PANTHER" id="PTHR43284:SF1">
    <property type="entry name" value="ASPARAGINE SYNTHETASE"/>
    <property type="match status" value="1"/>
</dbReference>
<dbReference type="Proteomes" id="UP001519924">
    <property type="component" value="Unassembled WGS sequence"/>
</dbReference>
<protein>
    <recommendedName>
        <fullName evidence="3">asparagine synthase (glutamine-hydrolyzing)</fullName>
        <ecNumber evidence="3">6.3.5.4</ecNumber>
    </recommendedName>
</protein>
<sequence>MCGFVLAFSKGAPAPLLARRLAAMEAAIRHRGPDEAGRREIGPVAIAHCRLAIIDLDGGKQPMASRDGRLWLAFNGEIYNFREIRRELEALGRRFEETSDTEVLLQAWQQWGAACLPRLNGMFAFVLYDAEQGTVTAARDRFGEKPLYVCETDDGLYLASELKALLAAGVAERRVHPAALGSFLTLGFVAGEQAILRNVRRLAPGHLLTYAPRSGLVQRRWYEPPWPTEELDDAQALAERSLDLLRDAVRLRLIADVPVGCFLSGGVDSSAVVALAAEASAGPVETFSVGFADPRYDERPHARFVAERFGTRHHEFVLEPQSIEVLERIAWHADEPFADQAALPTWFLSELTRRHVKVALSGDGGDEVFAGYDVYRSHALSERVRRLPRPVRTAAVAGLRALAPAARARALGLLRLARNIEDAALPAAERFIAKQQTVFRDAFLDRHARGPAACRASRHAVFAALRRPGLTPLGAMAAWQQRVSLPDDMLHKVDRMSMAHGLEVRAPFLDHRLAELMNRAAFAAKMQGGRQKFVLRRALERHLPAEFLWRPKQGFRVPLGHWFKDDLAGFLRDRLLAPRALIHAVLRRGVVETLLAEHARGRRDWGAALWALLMFELWARACGLTAEDLAADA</sequence>
<evidence type="ECO:0000256" key="1">
    <source>
        <dbReference type="ARBA" id="ARBA00005187"/>
    </source>
</evidence>
<reference evidence="9 10" key="1">
    <citation type="submission" date="2021-08" db="EMBL/GenBank/DDBJ databases">
        <title>Caldovatus sediminis gen. nov., sp. nov., a moderately thermophilic bacterium isolated from a hot spring.</title>
        <authorList>
            <person name="Hu C.-J."/>
            <person name="Li W.-J."/>
            <person name="Xian W.-D."/>
        </authorList>
    </citation>
    <scope>NUCLEOTIDE SEQUENCE [LARGE SCALE GENOMIC DNA]</scope>
    <source>
        <strain evidence="9 10">SYSU G05006</strain>
    </source>
</reference>
<dbReference type="InterPro" id="IPR051786">
    <property type="entry name" value="ASN_synthetase/amidase"/>
</dbReference>
<organism evidence="9 10">
    <name type="scientific">Caldovatus aquaticus</name>
    <dbReference type="NCBI Taxonomy" id="2865671"/>
    <lineage>
        <taxon>Bacteria</taxon>
        <taxon>Pseudomonadati</taxon>
        <taxon>Pseudomonadota</taxon>
        <taxon>Alphaproteobacteria</taxon>
        <taxon>Acetobacterales</taxon>
        <taxon>Roseomonadaceae</taxon>
        <taxon>Caldovatus</taxon>
    </lineage>
</organism>
<dbReference type="EC" id="6.3.5.4" evidence="3"/>
<dbReference type="InterPro" id="IPR033738">
    <property type="entry name" value="AsnB_N"/>
</dbReference>
<dbReference type="InterPro" id="IPR014729">
    <property type="entry name" value="Rossmann-like_a/b/a_fold"/>
</dbReference>
<evidence type="ECO:0000313" key="9">
    <source>
        <dbReference type="EMBL" id="MBW8271280.1"/>
    </source>
</evidence>
<dbReference type="Gene3D" id="3.40.50.620">
    <property type="entry name" value="HUPs"/>
    <property type="match status" value="2"/>
</dbReference>
<keyword evidence="10" id="KW-1185">Reference proteome</keyword>
<comment type="caution">
    <text evidence="9">The sequence shown here is derived from an EMBL/GenBank/DDBJ whole genome shotgun (WGS) entry which is preliminary data.</text>
</comment>
<dbReference type="EMBL" id="JAHZUY010000083">
    <property type="protein sequence ID" value="MBW8271280.1"/>
    <property type="molecule type" value="Genomic_DNA"/>
</dbReference>
<comment type="similarity">
    <text evidence="2">Belongs to the asparagine synthetase family.</text>
</comment>
<dbReference type="GO" id="GO:0004066">
    <property type="term" value="F:asparagine synthase (glutamine-hydrolyzing) activity"/>
    <property type="evidence" value="ECO:0007669"/>
    <property type="project" value="UniProtKB-EC"/>
</dbReference>
<dbReference type="RefSeq" id="WP_220119053.1">
    <property type="nucleotide sequence ID" value="NZ_JAHZUY010000083.1"/>
</dbReference>
<dbReference type="InterPro" id="IPR006426">
    <property type="entry name" value="Asn_synth_AEB"/>
</dbReference>
<dbReference type="PANTHER" id="PTHR43284">
    <property type="entry name" value="ASPARAGINE SYNTHETASE (GLUTAMINE-HYDROLYZING)"/>
    <property type="match status" value="1"/>
</dbReference>
<dbReference type="InterPro" id="IPR029055">
    <property type="entry name" value="Ntn_hydrolases_N"/>
</dbReference>
<evidence type="ECO:0000256" key="2">
    <source>
        <dbReference type="ARBA" id="ARBA00005752"/>
    </source>
</evidence>
<keyword evidence="6" id="KW-0315">Glutamine amidotransferase</keyword>
<dbReference type="CDD" id="cd00712">
    <property type="entry name" value="AsnB"/>
    <property type="match status" value="1"/>
</dbReference>
<keyword evidence="4" id="KW-0547">Nucleotide-binding</keyword>
<evidence type="ECO:0000313" key="10">
    <source>
        <dbReference type="Proteomes" id="UP001519924"/>
    </source>
</evidence>
<dbReference type="SUPFAM" id="SSF56235">
    <property type="entry name" value="N-terminal nucleophile aminohydrolases (Ntn hydrolases)"/>
    <property type="match status" value="1"/>
</dbReference>
<comment type="catalytic activity">
    <reaction evidence="7">
        <text>L-aspartate + L-glutamine + ATP + H2O = L-asparagine + L-glutamate + AMP + diphosphate + H(+)</text>
        <dbReference type="Rhea" id="RHEA:12228"/>
        <dbReference type="ChEBI" id="CHEBI:15377"/>
        <dbReference type="ChEBI" id="CHEBI:15378"/>
        <dbReference type="ChEBI" id="CHEBI:29985"/>
        <dbReference type="ChEBI" id="CHEBI:29991"/>
        <dbReference type="ChEBI" id="CHEBI:30616"/>
        <dbReference type="ChEBI" id="CHEBI:33019"/>
        <dbReference type="ChEBI" id="CHEBI:58048"/>
        <dbReference type="ChEBI" id="CHEBI:58359"/>
        <dbReference type="ChEBI" id="CHEBI:456215"/>
        <dbReference type="EC" id="6.3.5.4"/>
    </reaction>
</comment>
<dbReference type="Pfam" id="PF13537">
    <property type="entry name" value="GATase_7"/>
    <property type="match status" value="1"/>
</dbReference>
<evidence type="ECO:0000256" key="3">
    <source>
        <dbReference type="ARBA" id="ARBA00012737"/>
    </source>
</evidence>
<dbReference type="InterPro" id="IPR001962">
    <property type="entry name" value="Asn_synthase"/>
</dbReference>
<evidence type="ECO:0000256" key="5">
    <source>
        <dbReference type="ARBA" id="ARBA00022840"/>
    </source>
</evidence>
<dbReference type="InterPro" id="IPR017932">
    <property type="entry name" value="GATase_2_dom"/>
</dbReference>
<dbReference type="Gene3D" id="3.60.20.10">
    <property type="entry name" value="Glutamine Phosphoribosylpyrophosphate, subunit 1, domain 1"/>
    <property type="match status" value="1"/>
</dbReference>
<dbReference type="SUPFAM" id="SSF52402">
    <property type="entry name" value="Adenine nucleotide alpha hydrolases-like"/>
    <property type="match status" value="1"/>
</dbReference>
<proteinExistence type="inferred from homology"/>
<dbReference type="PROSITE" id="PS51278">
    <property type="entry name" value="GATASE_TYPE_2"/>
    <property type="match status" value="1"/>
</dbReference>
<dbReference type="Pfam" id="PF00733">
    <property type="entry name" value="Asn_synthase"/>
    <property type="match status" value="1"/>
</dbReference>
<comment type="pathway">
    <text evidence="1">Amino-acid biosynthesis; L-asparagine biosynthesis; L-asparagine from L-aspartate (L-Gln route): step 1/1.</text>
</comment>
<name>A0ABS7F6N0_9PROT</name>
<gene>
    <name evidence="9" type="primary">asnB</name>
    <name evidence="9" type="ORF">K1J50_17525</name>
</gene>
<feature type="domain" description="Glutamine amidotransferase type-2" evidence="8">
    <location>
        <begin position="2"/>
        <end position="213"/>
    </location>
</feature>